<dbReference type="PANTHER" id="PTHR43547:SF2">
    <property type="entry name" value="HYBRID SIGNAL TRANSDUCTION HISTIDINE KINASE C"/>
    <property type="match status" value="1"/>
</dbReference>
<evidence type="ECO:0000259" key="6">
    <source>
        <dbReference type="PROSITE" id="PS50109"/>
    </source>
</evidence>
<dbReference type="EMBL" id="AATS01000010">
    <property type="protein sequence ID" value="EAU54277.1"/>
    <property type="molecule type" value="Genomic_DNA"/>
</dbReference>
<name>Q0EYB5_9PROT</name>
<dbReference type="FunCoup" id="Q0EYB5">
    <property type="interactions" value="251"/>
</dbReference>
<feature type="transmembrane region" description="Helical" evidence="5">
    <location>
        <begin position="161"/>
        <end position="182"/>
    </location>
</feature>
<dbReference type="Gene3D" id="3.40.50.2300">
    <property type="match status" value="1"/>
</dbReference>
<dbReference type="EC" id="2.7.13.3" evidence="2"/>
<dbReference type="Pfam" id="PF00512">
    <property type="entry name" value="HisKA"/>
    <property type="match status" value="1"/>
</dbReference>
<dbReference type="InterPro" id="IPR004358">
    <property type="entry name" value="Sig_transdc_His_kin-like_C"/>
</dbReference>
<evidence type="ECO:0000313" key="9">
    <source>
        <dbReference type="EMBL" id="EAU54277.1"/>
    </source>
</evidence>
<dbReference type="SUPFAM" id="SSF55785">
    <property type="entry name" value="PYP-like sensor domain (PAS domain)"/>
    <property type="match status" value="1"/>
</dbReference>
<dbReference type="SMART" id="SM00388">
    <property type="entry name" value="HisKA"/>
    <property type="match status" value="1"/>
</dbReference>
<feature type="modified residue" description="4-aspartylphosphate" evidence="4">
    <location>
        <position position="686"/>
    </location>
</feature>
<dbReference type="SMART" id="SM00448">
    <property type="entry name" value="REC"/>
    <property type="match status" value="1"/>
</dbReference>
<dbReference type="InterPro" id="IPR000700">
    <property type="entry name" value="PAS-assoc_C"/>
</dbReference>
<dbReference type="Pfam" id="PF02518">
    <property type="entry name" value="HATPase_c"/>
    <property type="match status" value="1"/>
</dbReference>
<dbReference type="SUPFAM" id="SSF52172">
    <property type="entry name" value="CheY-like"/>
    <property type="match status" value="1"/>
</dbReference>
<evidence type="ECO:0000256" key="5">
    <source>
        <dbReference type="SAM" id="Phobius"/>
    </source>
</evidence>
<feature type="domain" description="Response regulatory" evidence="7">
    <location>
        <begin position="635"/>
        <end position="751"/>
    </location>
</feature>
<evidence type="ECO:0000256" key="2">
    <source>
        <dbReference type="ARBA" id="ARBA00012438"/>
    </source>
</evidence>
<dbReference type="InterPro" id="IPR005467">
    <property type="entry name" value="His_kinase_dom"/>
</dbReference>
<dbReference type="HOGENOM" id="CLU_366734_0_0_0"/>
<dbReference type="SMART" id="SM00387">
    <property type="entry name" value="HATPase_c"/>
    <property type="match status" value="1"/>
</dbReference>
<keyword evidence="3 4" id="KW-0597">Phosphoprotein</keyword>
<evidence type="ECO:0000256" key="1">
    <source>
        <dbReference type="ARBA" id="ARBA00000085"/>
    </source>
</evidence>
<proteinExistence type="predicted"/>
<keyword evidence="5" id="KW-0812">Transmembrane</keyword>
<gene>
    <name evidence="9" type="ORF">SPV1_05934</name>
</gene>
<dbReference type="PROSITE" id="PS50110">
    <property type="entry name" value="RESPONSE_REGULATORY"/>
    <property type="match status" value="1"/>
</dbReference>
<keyword evidence="9" id="KW-0808">Transferase</keyword>
<keyword evidence="5" id="KW-1133">Transmembrane helix</keyword>
<keyword evidence="9" id="KW-0418">Kinase</keyword>
<evidence type="ECO:0000256" key="4">
    <source>
        <dbReference type="PROSITE-ProRule" id="PRU00169"/>
    </source>
</evidence>
<dbReference type="CDD" id="cd17574">
    <property type="entry name" value="REC_OmpR"/>
    <property type="match status" value="1"/>
</dbReference>
<organism evidence="9 10">
    <name type="scientific">Mariprofundus ferrooxydans PV-1</name>
    <dbReference type="NCBI Taxonomy" id="314345"/>
    <lineage>
        <taxon>Bacteria</taxon>
        <taxon>Pseudomonadati</taxon>
        <taxon>Pseudomonadota</taxon>
        <taxon>Candidatius Mariprofundia</taxon>
        <taxon>Mariprofundales</taxon>
        <taxon>Mariprofundaceae</taxon>
        <taxon>Mariprofundus</taxon>
    </lineage>
</organism>
<comment type="caution">
    <text evidence="9">The sequence shown here is derived from an EMBL/GenBank/DDBJ whole genome shotgun (WGS) entry which is preliminary data.</text>
</comment>
<dbReference type="Proteomes" id="UP000005297">
    <property type="component" value="Unassembled WGS sequence"/>
</dbReference>
<dbReference type="PANTHER" id="PTHR43547">
    <property type="entry name" value="TWO-COMPONENT HISTIDINE KINASE"/>
    <property type="match status" value="1"/>
</dbReference>
<keyword evidence="10" id="KW-1185">Reference proteome</keyword>
<dbReference type="CDD" id="cd00082">
    <property type="entry name" value="HisKA"/>
    <property type="match status" value="1"/>
</dbReference>
<dbReference type="GO" id="GO:0000155">
    <property type="term" value="F:phosphorelay sensor kinase activity"/>
    <property type="evidence" value="ECO:0007669"/>
    <property type="project" value="InterPro"/>
</dbReference>
<reference evidence="9 10" key="1">
    <citation type="submission" date="2006-09" db="EMBL/GenBank/DDBJ databases">
        <authorList>
            <person name="Emerson D."/>
            <person name="Ferriera S."/>
            <person name="Johnson J."/>
            <person name="Kravitz S."/>
            <person name="Halpern A."/>
            <person name="Remington K."/>
            <person name="Beeson K."/>
            <person name="Tran B."/>
            <person name="Rogers Y.-H."/>
            <person name="Friedman R."/>
            <person name="Venter J.C."/>
        </authorList>
    </citation>
    <scope>NUCLEOTIDE SEQUENCE [LARGE SCALE GENOMIC DNA]</scope>
    <source>
        <strain evidence="9 10">PV-1</strain>
    </source>
</reference>
<evidence type="ECO:0000313" key="10">
    <source>
        <dbReference type="Proteomes" id="UP000005297"/>
    </source>
</evidence>
<evidence type="ECO:0000256" key="3">
    <source>
        <dbReference type="ARBA" id="ARBA00022553"/>
    </source>
</evidence>
<dbReference type="InterPro" id="IPR036097">
    <property type="entry name" value="HisK_dim/P_sf"/>
</dbReference>
<dbReference type="STRING" id="314344.AL013_06295"/>
<dbReference type="SUPFAM" id="SSF47384">
    <property type="entry name" value="Homodimeric domain of signal transducing histidine kinase"/>
    <property type="match status" value="1"/>
</dbReference>
<dbReference type="Gene3D" id="3.30.565.10">
    <property type="entry name" value="Histidine kinase-like ATPase, C-terminal domain"/>
    <property type="match status" value="1"/>
</dbReference>
<dbReference type="InterPro" id="IPR036890">
    <property type="entry name" value="HATPase_C_sf"/>
</dbReference>
<dbReference type="InterPro" id="IPR000014">
    <property type="entry name" value="PAS"/>
</dbReference>
<protein>
    <recommendedName>
        <fullName evidence="2">histidine kinase</fullName>
        <ecNumber evidence="2">2.7.13.3</ecNumber>
    </recommendedName>
</protein>
<comment type="catalytic activity">
    <reaction evidence="1">
        <text>ATP + protein L-histidine = ADP + protein N-phospho-L-histidine.</text>
        <dbReference type="EC" id="2.7.13.3"/>
    </reaction>
</comment>
<dbReference type="eggNOG" id="COG4191">
    <property type="taxonomic scope" value="Bacteria"/>
</dbReference>
<dbReference type="PROSITE" id="PS50113">
    <property type="entry name" value="PAC"/>
    <property type="match status" value="1"/>
</dbReference>
<dbReference type="NCBIfam" id="TIGR00229">
    <property type="entry name" value="sensory_box"/>
    <property type="match status" value="1"/>
</dbReference>
<evidence type="ECO:0000259" key="8">
    <source>
        <dbReference type="PROSITE" id="PS50113"/>
    </source>
</evidence>
<dbReference type="InterPro" id="IPR003661">
    <property type="entry name" value="HisK_dim/P_dom"/>
</dbReference>
<feature type="domain" description="PAC" evidence="8">
    <location>
        <begin position="315"/>
        <end position="368"/>
    </location>
</feature>
<feature type="domain" description="Histidine kinase" evidence="6">
    <location>
        <begin position="385"/>
        <end position="616"/>
    </location>
</feature>
<dbReference type="PROSITE" id="PS50109">
    <property type="entry name" value="HIS_KIN"/>
    <property type="match status" value="1"/>
</dbReference>
<dbReference type="PRINTS" id="PR00344">
    <property type="entry name" value="BCTRLSENSOR"/>
</dbReference>
<dbReference type="AlphaFoldDB" id="Q0EYB5"/>
<dbReference type="Pfam" id="PF00072">
    <property type="entry name" value="Response_reg"/>
    <property type="match status" value="1"/>
</dbReference>
<dbReference type="Gene3D" id="3.30.450.20">
    <property type="entry name" value="PAS domain"/>
    <property type="match status" value="1"/>
</dbReference>
<feature type="transmembrane region" description="Helical" evidence="5">
    <location>
        <begin position="23"/>
        <end position="42"/>
    </location>
</feature>
<accession>Q0EYB5</accession>
<dbReference type="Gene3D" id="1.10.287.130">
    <property type="match status" value="1"/>
</dbReference>
<dbReference type="InParanoid" id="Q0EYB5"/>
<keyword evidence="5" id="KW-0472">Membrane</keyword>
<dbReference type="InterPro" id="IPR003594">
    <property type="entry name" value="HATPase_dom"/>
</dbReference>
<sequence length="760" mass="86007">MDQQWGPMHQLHHTLKRDLTNTLLIWSTAFFALLVVGFLFSFHQIEHYMLGLVADHRLSYQTREFAKHLDQQDNRTIQQEGDTLAQGDIISAILMVDASGELLHLSMNKNSIPALVLTQPVNMESLQKQVKNHGHLHLFKRKIPGHHATLALIMDDRPIEIALFSATTWTALLLLALVLISIKALHISLRRSLVIPVEKLRHAINDGQMDQQAIMALEQTLPDEASEILDIFDHLKHAHTDMRAQITTMVATMPSCFWCSNDGKTYTGASDRTVDILRVPSSELMGHPLWAWTGNQEQIAVNHRLLQQGIAKKRTRLDFAYQVTSDGDTRWFGENITICYDKQDQPSVIYGIINDISKRKNSQQQQAEALEEQHRLQATSTLVGGIAHEFNNALAGMNGNLFLIRQAVTDEQALVRINRIEQLINRSATMIERMLAFSRQCSTHPSSIDLIEFLESFRISVLPALPETLRFELHLDAIRKRQRSERPLILADMQKLQEVLFQLIDNARLATRHAIAPRIDVALEYMVANDDFLRHHAGLSSRELLHLTIEDNGNGIPDEIKRRVFEPFFTTREIGEGTGLGLSMAHGYIHQIGGDIDFDSHTGIGTTFHIYLPAIINHSDVSPSDSTILRGHNETILVVDDDKMVRESTCSILERMGYQPVPAKNGEQAVEIFTRRQAEIRLVFMDILMPGINGIEATRRIRKLSPDMPVIFLTGYDRTQPLEPEVYAENTELINKPFRISMLSDSIQQALAGNLGKSQE</sequence>
<dbReference type="InterPro" id="IPR001789">
    <property type="entry name" value="Sig_transdc_resp-reg_receiver"/>
</dbReference>
<dbReference type="InterPro" id="IPR035965">
    <property type="entry name" value="PAS-like_dom_sf"/>
</dbReference>
<evidence type="ECO:0000259" key="7">
    <source>
        <dbReference type="PROSITE" id="PS50110"/>
    </source>
</evidence>
<dbReference type="SUPFAM" id="SSF55874">
    <property type="entry name" value="ATPase domain of HSP90 chaperone/DNA topoisomerase II/histidine kinase"/>
    <property type="match status" value="1"/>
</dbReference>
<dbReference type="RefSeq" id="WP_009851480.1">
    <property type="nucleotide sequence ID" value="NZ_DS022295.1"/>
</dbReference>
<dbReference type="InterPro" id="IPR011006">
    <property type="entry name" value="CheY-like_superfamily"/>
</dbReference>